<sequence>MPSEFRRRYYNQQVERIDAFDTYERILIAYLQGLRVSVAESSRLKFRPHEGKEGVNLHFWVRGRARDGCDSHLDRVTPRRFRTVKRQ</sequence>
<comment type="caution">
    <text evidence="1">The sequence shown here is derived from an EMBL/GenBank/DDBJ whole genome shotgun (WGS) entry which is preliminary data.</text>
</comment>
<dbReference type="AlphaFoldDB" id="A0A2P4XW92"/>
<evidence type="ECO:0000313" key="1">
    <source>
        <dbReference type="EMBL" id="POM69820.1"/>
    </source>
</evidence>
<reference evidence="1 2" key="1">
    <citation type="journal article" date="2017" name="Genome Biol. Evol.">
        <title>Phytophthora megakarya and P. palmivora, closely related causal agents of cacao black pod rot, underwent increases in genome sizes and gene numbers by different mechanisms.</title>
        <authorList>
            <person name="Ali S.S."/>
            <person name="Shao J."/>
            <person name="Lary D.J."/>
            <person name="Kronmiller B."/>
            <person name="Shen D."/>
            <person name="Strem M.D."/>
            <person name="Amoako-Attah I."/>
            <person name="Akrofi A.Y."/>
            <person name="Begoude B.A."/>
            <person name="Ten Hoopen G.M."/>
            <person name="Coulibaly K."/>
            <person name="Kebe B.I."/>
            <person name="Melnick R.L."/>
            <person name="Guiltinan M.J."/>
            <person name="Tyler B.M."/>
            <person name="Meinhardt L.W."/>
            <person name="Bailey B.A."/>
        </authorList>
    </citation>
    <scope>NUCLEOTIDE SEQUENCE [LARGE SCALE GENOMIC DNA]</scope>
    <source>
        <strain evidence="2">sbr112.9</strain>
    </source>
</reference>
<organism evidence="1 2">
    <name type="scientific">Phytophthora palmivora</name>
    <dbReference type="NCBI Taxonomy" id="4796"/>
    <lineage>
        <taxon>Eukaryota</taxon>
        <taxon>Sar</taxon>
        <taxon>Stramenopiles</taxon>
        <taxon>Oomycota</taxon>
        <taxon>Peronosporomycetes</taxon>
        <taxon>Peronosporales</taxon>
        <taxon>Peronosporaceae</taxon>
        <taxon>Phytophthora</taxon>
    </lineage>
</organism>
<accession>A0A2P4XW92</accession>
<dbReference type="EMBL" id="NCKW01007818">
    <property type="protein sequence ID" value="POM69820.1"/>
    <property type="molecule type" value="Genomic_DNA"/>
</dbReference>
<name>A0A2P4XW92_9STRA</name>
<protein>
    <submittedName>
        <fullName evidence="1">Gag protein</fullName>
    </submittedName>
</protein>
<evidence type="ECO:0000313" key="2">
    <source>
        <dbReference type="Proteomes" id="UP000237271"/>
    </source>
</evidence>
<dbReference type="Proteomes" id="UP000237271">
    <property type="component" value="Unassembled WGS sequence"/>
</dbReference>
<keyword evidence="2" id="KW-1185">Reference proteome</keyword>
<gene>
    <name evidence="1" type="ORF">PHPALM_13856</name>
</gene>
<proteinExistence type="predicted"/>